<evidence type="ECO:0000256" key="1">
    <source>
        <dbReference type="SAM" id="Phobius"/>
    </source>
</evidence>
<feature type="transmembrane region" description="Helical" evidence="1">
    <location>
        <begin position="64"/>
        <end position="87"/>
    </location>
</feature>
<dbReference type="EMBL" id="MGDJ01000032">
    <property type="protein sequence ID" value="OGL52200.1"/>
    <property type="molecule type" value="Genomic_DNA"/>
</dbReference>
<feature type="transmembrane region" description="Helical" evidence="1">
    <location>
        <begin position="12"/>
        <end position="30"/>
    </location>
</feature>
<name>A0A1F7SEJ8_9BACT</name>
<feature type="transmembrane region" description="Helical" evidence="1">
    <location>
        <begin position="108"/>
        <end position="126"/>
    </location>
</feature>
<keyword evidence="1" id="KW-0812">Transmembrane</keyword>
<organism evidence="2 3">
    <name type="scientific">Candidatus Shapirobacteria bacterium RBG_13_44_7</name>
    <dbReference type="NCBI Taxonomy" id="1802149"/>
    <lineage>
        <taxon>Bacteria</taxon>
        <taxon>Candidatus Shapironibacteriota</taxon>
    </lineage>
</organism>
<evidence type="ECO:0000313" key="2">
    <source>
        <dbReference type="EMBL" id="OGL52200.1"/>
    </source>
</evidence>
<dbReference type="Proteomes" id="UP000185874">
    <property type="component" value="Unassembled WGS sequence"/>
</dbReference>
<keyword evidence="1" id="KW-1133">Transmembrane helix</keyword>
<accession>A0A1F7SEJ8</accession>
<comment type="caution">
    <text evidence="2">The sequence shown here is derived from an EMBL/GenBank/DDBJ whole genome shotgun (WGS) entry which is preliminary data.</text>
</comment>
<sequence length="128" mass="14224">MLIAKKLGIDDLLISIWISALNTAIAFWLAPKFKTKILQNGHLLALFLLLTTLAYFHFTDQTGAATILGIDKIVFGQVFGLIAMAIANHSYLFIKSKLGKTPFPYAKVVFPLGLVLLVTLFFKLTFHL</sequence>
<reference evidence="2 3" key="1">
    <citation type="journal article" date="2016" name="Nat. Commun.">
        <title>Thousands of microbial genomes shed light on interconnected biogeochemical processes in an aquifer system.</title>
        <authorList>
            <person name="Anantharaman K."/>
            <person name="Brown C.T."/>
            <person name="Hug L.A."/>
            <person name="Sharon I."/>
            <person name="Castelle C.J."/>
            <person name="Probst A.J."/>
            <person name="Thomas B.C."/>
            <person name="Singh A."/>
            <person name="Wilkins M.J."/>
            <person name="Karaoz U."/>
            <person name="Brodie E.L."/>
            <person name="Williams K.H."/>
            <person name="Hubbard S.S."/>
            <person name="Banfield J.F."/>
        </authorList>
    </citation>
    <scope>NUCLEOTIDE SEQUENCE [LARGE SCALE GENOMIC DNA]</scope>
</reference>
<keyword evidence="1" id="KW-0472">Membrane</keyword>
<feature type="transmembrane region" description="Helical" evidence="1">
    <location>
        <begin position="42"/>
        <end position="58"/>
    </location>
</feature>
<protein>
    <submittedName>
        <fullName evidence="2">Uncharacterized protein</fullName>
    </submittedName>
</protein>
<proteinExistence type="predicted"/>
<dbReference type="AlphaFoldDB" id="A0A1F7SEJ8"/>
<evidence type="ECO:0000313" key="3">
    <source>
        <dbReference type="Proteomes" id="UP000185874"/>
    </source>
</evidence>
<gene>
    <name evidence="2" type="ORF">A3K55_00025</name>
</gene>